<dbReference type="InParanoid" id="M0CV22"/>
<accession>M0CV22</accession>
<keyword evidence="1" id="KW-0472">Membrane</keyword>
<keyword evidence="1" id="KW-0812">Transmembrane</keyword>
<dbReference type="OrthoDB" id="275779at2157"/>
<evidence type="ECO:0000256" key="1">
    <source>
        <dbReference type="SAM" id="Phobius"/>
    </source>
</evidence>
<dbReference type="eggNOG" id="arCOG02766">
    <property type="taxonomic scope" value="Archaea"/>
</dbReference>
<dbReference type="AlphaFoldDB" id="M0CV22"/>
<dbReference type="InterPro" id="IPR052710">
    <property type="entry name" value="CAAX_protease"/>
</dbReference>
<feature type="transmembrane region" description="Helical" evidence="1">
    <location>
        <begin position="57"/>
        <end position="79"/>
    </location>
</feature>
<organism evidence="3 4">
    <name type="scientific">Halogeometricum pallidum JCM 14848</name>
    <dbReference type="NCBI Taxonomy" id="1227487"/>
    <lineage>
        <taxon>Archaea</taxon>
        <taxon>Methanobacteriati</taxon>
        <taxon>Methanobacteriota</taxon>
        <taxon>Stenosarchaea group</taxon>
        <taxon>Halobacteria</taxon>
        <taxon>Halobacteriales</taxon>
        <taxon>Haloferacaceae</taxon>
        <taxon>Halogeometricum</taxon>
    </lineage>
</organism>
<feature type="domain" description="CAAX prenyl protease 2/Lysostaphin resistance protein A-like" evidence="2">
    <location>
        <begin position="138"/>
        <end position="236"/>
    </location>
</feature>
<keyword evidence="1" id="KW-1133">Transmembrane helix</keyword>
<evidence type="ECO:0000259" key="2">
    <source>
        <dbReference type="Pfam" id="PF02517"/>
    </source>
</evidence>
<evidence type="ECO:0000313" key="3">
    <source>
        <dbReference type="EMBL" id="ELZ27091.1"/>
    </source>
</evidence>
<dbReference type="Proteomes" id="UP000011513">
    <property type="component" value="Unassembled WGS sequence"/>
</dbReference>
<dbReference type="PANTHER" id="PTHR36435:SF1">
    <property type="entry name" value="CAAX AMINO TERMINAL PROTEASE FAMILY PROTEIN"/>
    <property type="match status" value="1"/>
</dbReference>
<dbReference type="RefSeq" id="WP_008388958.1">
    <property type="nucleotide sequence ID" value="NZ_AOIV01000041.1"/>
</dbReference>
<dbReference type="Pfam" id="PF02517">
    <property type="entry name" value="Rce1-like"/>
    <property type="match status" value="1"/>
</dbReference>
<proteinExistence type="predicted"/>
<dbReference type="PANTHER" id="PTHR36435">
    <property type="entry name" value="SLR1288 PROTEIN"/>
    <property type="match status" value="1"/>
</dbReference>
<feature type="transmembrane region" description="Helical" evidence="1">
    <location>
        <begin position="138"/>
        <end position="158"/>
    </location>
</feature>
<dbReference type="EMBL" id="AOIV01000041">
    <property type="protein sequence ID" value="ELZ27091.1"/>
    <property type="molecule type" value="Genomic_DNA"/>
</dbReference>
<gene>
    <name evidence="3" type="ORF">C474_17124</name>
</gene>
<feature type="transmembrane region" description="Helical" evidence="1">
    <location>
        <begin position="21"/>
        <end position="45"/>
    </location>
</feature>
<feature type="transmembrane region" description="Helical" evidence="1">
    <location>
        <begin position="196"/>
        <end position="216"/>
    </location>
</feature>
<reference evidence="3 4" key="1">
    <citation type="journal article" date="2014" name="PLoS Genet.">
        <title>Phylogenetically driven sequencing of extremely halophilic archaea reveals strategies for static and dynamic osmo-response.</title>
        <authorList>
            <person name="Becker E.A."/>
            <person name="Seitzer P.M."/>
            <person name="Tritt A."/>
            <person name="Larsen D."/>
            <person name="Krusor M."/>
            <person name="Yao A.I."/>
            <person name="Wu D."/>
            <person name="Madern D."/>
            <person name="Eisen J.A."/>
            <person name="Darling A.E."/>
            <person name="Facciotti M.T."/>
        </authorList>
    </citation>
    <scope>NUCLEOTIDE SEQUENCE [LARGE SCALE GENOMIC DNA]</scope>
    <source>
        <strain evidence="3 4">JCM 14848</strain>
    </source>
</reference>
<keyword evidence="4" id="KW-1185">Reference proteome</keyword>
<comment type="caution">
    <text evidence="3">The sequence shown here is derived from an EMBL/GenBank/DDBJ whole genome shotgun (WGS) entry which is preliminary data.</text>
</comment>
<dbReference type="GO" id="GO:0004175">
    <property type="term" value="F:endopeptidase activity"/>
    <property type="evidence" value="ECO:0007669"/>
    <property type="project" value="UniProtKB-ARBA"/>
</dbReference>
<feature type="transmembrane region" description="Helical" evidence="1">
    <location>
        <begin position="223"/>
        <end position="245"/>
    </location>
</feature>
<feature type="transmembrane region" description="Helical" evidence="1">
    <location>
        <begin position="170"/>
        <end position="190"/>
    </location>
</feature>
<dbReference type="GO" id="GO:0080120">
    <property type="term" value="P:CAAX-box protein maturation"/>
    <property type="evidence" value="ECO:0007669"/>
    <property type="project" value="UniProtKB-ARBA"/>
</dbReference>
<sequence>MSTHYPTVETNGPRDGRAIRAVFVAVGLFALGVLANLVLSVAVAVPLFLAGVGVTSAAALVLLTLAGQLGFAAVAVGYLRRWLSGVPVRRLTGSDARVVGLYTVAVLLVAFGFTALSALLPIEPTTSVVGDVAASAPWVLLAFAALSVLVVAPAEELLFRGAVQGRLRRAFGPVAAVVVAGLLFAAMHVLNFGVLNAGAAVALGVIFLVGALLGWAYERTGNLLVPMAIHGVYNAVLFGVAYLAAVLA</sequence>
<feature type="transmembrane region" description="Helical" evidence="1">
    <location>
        <begin position="99"/>
        <end position="118"/>
    </location>
</feature>
<evidence type="ECO:0000313" key="4">
    <source>
        <dbReference type="Proteomes" id="UP000011513"/>
    </source>
</evidence>
<dbReference type="InterPro" id="IPR003675">
    <property type="entry name" value="Rce1/LyrA-like_dom"/>
</dbReference>
<name>M0CV22_HALPD</name>
<protein>
    <recommendedName>
        <fullName evidence="2">CAAX prenyl protease 2/Lysostaphin resistance protein A-like domain-containing protein</fullName>
    </recommendedName>
</protein>